<dbReference type="SUPFAM" id="SSF46689">
    <property type="entry name" value="Homeodomain-like"/>
    <property type="match status" value="1"/>
</dbReference>
<dbReference type="AlphaFoldDB" id="A0AAN1JJT6"/>
<gene>
    <name evidence="5" type="ORF">C2L64_43595</name>
</gene>
<dbReference type="PANTHER" id="PTHR43479:SF11">
    <property type="entry name" value="ACREF_ENVCD OPERON REPRESSOR-RELATED"/>
    <property type="match status" value="1"/>
</dbReference>
<evidence type="ECO:0000256" key="3">
    <source>
        <dbReference type="SAM" id="MobiDB-lite"/>
    </source>
</evidence>
<dbReference type="PRINTS" id="PR00455">
    <property type="entry name" value="HTHTETR"/>
</dbReference>
<proteinExistence type="predicted"/>
<feature type="domain" description="HTH tetR-type" evidence="4">
    <location>
        <begin position="64"/>
        <end position="124"/>
    </location>
</feature>
<evidence type="ECO:0000259" key="4">
    <source>
        <dbReference type="PROSITE" id="PS50977"/>
    </source>
</evidence>
<reference evidence="5 6" key="1">
    <citation type="submission" date="2018-01" db="EMBL/GenBank/DDBJ databases">
        <title>Species boundaries and ecological features among Paraburkholderia terrae DSMZ17804T, P. hospita DSMZ17164T and P. caribensis DSMZ13236T.</title>
        <authorList>
            <person name="Pratama A.A."/>
        </authorList>
    </citation>
    <scope>NUCLEOTIDE SEQUENCE [LARGE SCALE GENOMIC DNA]</scope>
    <source>
        <strain evidence="5 6">DSM 17164</strain>
    </source>
</reference>
<organism evidence="5 6">
    <name type="scientific">Paraburkholderia hospita</name>
    <dbReference type="NCBI Taxonomy" id="169430"/>
    <lineage>
        <taxon>Bacteria</taxon>
        <taxon>Pseudomonadati</taxon>
        <taxon>Pseudomonadota</taxon>
        <taxon>Betaproteobacteria</taxon>
        <taxon>Burkholderiales</taxon>
        <taxon>Burkholderiaceae</taxon>
        <taxon>Paraburkholderia</taxon>
    </lineage>
</organism>
<dbReference type="Gene3D" id="1.10.357.10">
    <property type="entry name" value="Tetracycline Repressor, domain 2"/>
    <property type="match status" value="1"/>
</dbReference>
<evidence type="ECO:0000313" key="6">
    <source>
        <dbReference type="Proteomes" id="UP000236649"/>
    </source>
</evidence>
<feature type="region of interest" description="Disordered" evidence="3">
    <location>
        <begin position="1"/>
        <end position="61"/>
    </location>
</feature>
<evidence type="ECO:0000256" key="1">
    <source>
        <dbReference type="ARBA" id="ARBA00023125"/>
    </source>
</evidence>
<evidence type="ECO:0000313" key="5">
    <source>
        <dbReference type="EMBL" id="AUT75060.1"/>
    </source>
</evidence>
<dbReference type="InterPro" id="IPR050624">
    <property type="entry name" value="HTH-type_Tx_Regulator"/>
</dbReference>
<keyword evidence="1 2" id="KW-0238">DNA-binding</keyword>
<dbReference type="PANTHER" id="PTHR43479">
    <property type="entry name" value="ACREF/ENVCD OPERON REPRESSOR-RELATED"/>
    <property type="match status" value="1"/>
</dbReference>
<dbReference type="InterPro" id="IPR001647">
    <property type="entry name" value="HTH_TetR"/>
</dbReference>
<protein>
    <submittedName>
        <fullName evidence="5">TetR/AcrR family transcriptional regulator</fullName>
    </submittedName>
</protein>
<dbReference type="EMBL" id="CP026107">
    <property type="protein sequence ID" value="AUT75060.1"/>
    <property type="molecule type" value="Genomic_DNA"/>
</dbReference>
<dbReference type="GO" id="GO:0003677">
    <property type="term" value="F:DNA binding"/>
    <property type="evidence" value="ECO:0007669"/>
    <property type="project" value="UniProtKB-UniRule"/>
</dbReference>
<dbReference type="InterPro" id="IPR009057">
    <property type="entry name" value="Homeodomain-like_sf"/>
</dbReference>
<accession>A0AAN1JJT6</accession>
<feature type="DNA-binding region" description="H-T-H motif" evidence="2">
    <location>
        <begin position="87"/>
        <end position="106"/>
    </location>
</feature>
<dbReference type="Proteomes" id="UP000236649">
    <property type="component" value="Chromosome 3"/>
</dbReference>
<dbReference type="PROSITE" id="PS50977">
    <property type="entry name" value="HTH_TETR_2"/>
    <property type="match status" value="1"/>
</dbReference>
<sequence>MHFHRTVATSMGRFRLEQSRPANRSTALHTDGMMNARRQAPNDADFSGIVAPRPRKLPRQSRAANTIEAVLEAAVQIVTADGPRALTTTRVAKRSGFAVGTIYQYFANKDELMGAMVRRHVDHVVYFLEIACRDTHGGHPEAMIDALANAFLAANAVRTREVHAIHAVWAQIGKAALLYEGSARLHQATLDMISSIDEIRAARQETISHALASILIGMLHALFEGGMDEALMAVVREQLSRVPIVETIDGHDRSANYSMPHVANVVT</sequence>
<evidence type="ECO:0000256" key="2">
    <source>
        <dbReference type="PROSITE-ProRule" id="PRU00335"/>
    </source>
</evidence>
<dbReference type="KEGG" id="phs:C2L64_43595"/>
<dbReference type="Pfam" id="PF00440">
    <property type="entry name" value="TetR_N"/>
    <property type="match status" value="1"/>
</dbReference>
<name>A0AAN1JJT6_9BURK</name>